<keyword evidence="10" id="KW-0862">Zinc</keyword>
<comment type="similarity">
    <text evidence="1 10">Belongs to the class-I aminoacyl-tRNA synthetase family. IleS type 2 subfamily.</text>
</comment>
<protein>
    <recommendedName>
        <fullName evidence="10">Isoleucine--tRNA ligase</fullName>
        <ecNumber evidence="10">6.1.1.5</ecNumber>
    </recommendedName>
    <alternativeName>
        <fullName evidence="10">Isoleucyl-tRNA synthetase</fullName>
        <shortName evidence="10">IleRS</shortName>
    </alternativeName>
</protein>
<comment type="subunit">
    <text evidence="10">Monomer.</text>
</comment>
<dbReference type="GO" id="GO:0006428">
    <property type="term" value="P:isoleucyl-tRNA aminoacylation"/>
    <property type="evidence" value="ECO:0007669"/>
    <property type="project" value="UniProtKB-UniRule"/>
</dbReference>
<dbReference type="HAMAP" id="MF_02003">
    <property type="entry name" value="Ile_tRNA_synth_type2"/>
    <property type="match status" value="1"/>
</dbReference>
<dbReference type="EMBL" id="PFBI01000003">
    <property type="protein sequence ID" value="PIR84846.1"/>
    <property type="molecule type" value="Genomic_DNA"/>
</dbReference>
<dbReference type="SUPFAM" id="SSF52374">
    <property type="entry name" value="Nucleotidylyl transferase"/>
    <property type="match status" value="1"/>
</dbReference>
<dbReference type="InterPro" id="IPR002300">
    <property type="entry name" value="aa-tRNA-synth_Ia"/>
</dbReference>
<feature type="domain" description="Aminoacyl-tRNA synthetase class Ia" evidence="11">
    <location>
        <begin position="720"/>
        <end position="855"/>
    </location>
</feature>
<dbReference type="GO" id="GO:0000049">
    <property type="term" value="F:tRNA binding"/>
    <property type="evidence" value="ECO:0007669"/>
    <property type="project" value="InterPro"/>
</dbReference>
<dbReference type="InterPro" id="IPR014729">
    <property type="entry name" value="Rossmann-like_a/b/a_fold"/>
</dbReference>
<dbReference type="GO" id="GO:0005737">
    <property type="term" value="C:cytoplasm"/>
    <property type="evidence" value="ECO:0007669"/>
    <property type="project" value="UniProtKB-SubCell"/>
</dbReference>
<dbReference type="InterPro" id="IPR002301">
    <property type="entry name" value="Ile-tRNA-ligase"/>
</dbReference>
<dbReference type="GO" id="GO:0008270">
    <property type="term" value="F:zinc ion binding"/>
    <property type="evidence" value="ECO:0007669"/>
    <property type="project" value="UniProtKB-UniRule"/>
</dbReference>
<dbReference type="PROSITE" id="PS00178">
    <property type="entry name" value="AA_TRNA_LIGASE_I"/>
    <property type="match status" value="1"/>
</dbReference>
<name>A0A2H0UGN8_9BACT</name>
<feature type="binding site" evidence="10">
    <location>
        <position position="822"/>
    </location>
    <ligand>
        <name>ATP</name>
        <dbReference type="ChEBI" id="CHEBI:30616"/>
    </ligand>
</feature>
<feature type="domain" description="Aminoacyl-tRNA synthetase class Ia" evidence="11">
    <location>
        <begin position="24"/>
        <end position="506"/>
    </location>
</feature>
<dbReference type="PANTHER" id="PTHR42780">
    <property type="entry name" value="SOLEUCYL-TRNA SYNTHETASE"/>
    <property type="match status" value="1"/>
</dbReference>
<dbReference type="Gene3D" id="3.90.740.10">
    <property type="entry name" value="Valyl/Leucyl/Isoleucyl-tRNA synthetase, editing domain"/>
    <property type="match status" value="1"/>
</dbReference>
<dbReference type="GO" id="GO:0005524">
    <property type="term" value="F:ATP binding"/>
    <property type="evidence" value="ECO:0007669"/>
    <property type="project" value="UniProtKB-UniRule"/>
</dbReference>
<dbReference type="GO" id="GO:0002161">
    <property type="term" value="F:aminoacyl-tRNA deacylase activity"/>
    <property type="evidence" value="ECO:0007669"/>
    <property type="project" value="InterPro"/>
</dbReference>
<keyword evidence="7 10" id="KW-0030">Aminoacyl-tRNA synthetase</keyword>
<dbReference type="InterPro" id="IPR029033">
    <property type="entry name" value="His_PPase_superfam"/>
</dbReference>
<sequence>MNKEKNNTADAVEKSDVALREEETLAFWKAEEIFNKSVEKDAPHGDFVFYDGPPFATGLPHYGHILAGTIKDAIPRFWTMNGYRVKRRWGWDCHGLPLENLIEKRLGLATKRDIEELGVQTFNETAREAVLEYADDWKRIIPRMGRFVDMDNDYKTMDPTYTESVWHVFSELNKKGLVYEGFKSMHLCPRCGTTLSNFEVNQGYKDIKDIAVTVKLPLVDEPDTSLLVWTTTPWTLPGNMAAAVNKDIEYVKVRVKTEEGEETVILAKERLSQLGTDEYEVLETVKGKDLVGKSYVPPFNYLQKQDIENKENAWKIYHADYVEIGEEGTGAVHIAPAYGEDDMNLAKENGVPIVHHVNTAGHFMDFVTDFAGLLVKPKDDEASEVTHLDSDIEVVRNLKARNLLLQKENITHSYPHCWRCDTPLLNYATTSWFVKVTDIKDKLVAENKKVKWVPEHVGTSRFGKWLEGARDWAISRQRYWGAPLPIWKNSVTKEYKIFGSLAEMQEYVPKSGNQYFLMRHGESESNVQGIISAQKENNDPLTEKGIDQVQKAAKDLPKGIEYIFHSGFLRTKQTAEAIAEILGVPSENLIEDPRIGELDAGDALEGKTWADHKALYADRKEEFTKDIEGVESRQSVQKRSGEFLYEVDAKYQDKKILIVGHGSSLYALKAVTEGGGIAASITLREEGYLRDFKNAEIRELPFTPMPHNDNFELDYHRPYIDNIDLYEGEVKLERVPDVFDCWFESGSMPYGQNHYPFENLDTFNPKKGKGYPAQFIAEGLDQTRGWFYSLLVLGTALFGKSPYENVIVNGLVLAEDGKKMSKKLQNYPDPAQLADRVGADAIRFYLLASPTMKGEDLNFSEKDVLELHRKNIGRLHNVLAMYEMYADGTKADDDSKNVLDRWIIARLNDLTACVTDGFKNYELDKATRPITDFIDDLSVWYMRRSRDRFKQNLPFGSSALLRDPAVSDTVQNRTALSSAFPRLASETETSDSEDLVKDKALALATLRHVLKTLSLVMAPSMPFYAEYLYGQVKEGKDPESVHLANWPKVKKVDAGVMEEMQIVRDVVTLGLEARSRANIKVRQPLQALKVTHVVHKLRDEYLALIRDEVNVKEIVHEGSLGEGEVALDTTITPELQMEGDAREFIRAIQEMRKQAGLEPSDRITLMVQTSDSGEAVIRTFEKEVTATVGADSISFGNAEGNEITAGEHSLTVELTKRN</sequence>
<dbReference type="Pfam" id="PF00300">
    <property type="entry name" value="His_Phos_1"/>
    <property type="match status" value="1"/>
</dbReference>
<dbReference type="PROSITE" id="PS00175">
    <property type="entry name" value="PG_MUTASE"/>
    <property type="match status" value="1"/>
</dbReference>
<keyword evidence="3 10" id="KW-0436">Ligase</keyword>
<dbReference type="Pfam" id="PF19302">
    <property type="entry name" value="DUF5915"/>
    <property type="match status" value="1"/>
</dbReference>
<evidence type="ECO:0000259" key="11">
    <source>
        <dbReference type="Pfam" id="PF00133"/>
    </source>
</evidence>
<dbReference type="CDD" id="cd07067">
    <property type="entry name" value="HP_PGM_like"/>
    <property type="match status" value="1"/>
</dbReference>
<dbReference type="PRINTS" id="PR00984">
    <property type="entry name" value="TRNASYNTHILE"/>
</dbReference>
<reference evidence="14" key="1">
    <citation type="submission" date="2017-09" db="EMBL/GenBank/DDBJ databases">
        <title>Depth-based differentiation of microbial function through sediment-hosted aquifers and enrichment of novel symbionts in the deep terrestrial subsurface.</title>
        <authorList>
            <person name="Probst A.J."/>
            <person name="Ladd B."/>
            <person name="Jarett J.K."/>
            <person name="Geller-Mcgrath D.E."/>
            <person name="Sieber C.M.K."/>
            <person name="Emerson J.B."/>
            <person name="Anantharaman K."/>
            <person name="Thomas B.C."/>
            <person name="Malmstrom R."/>
            <person name="Stieglmeier M."/>
            <person name="Klingl A."/>
            <person name="Woyke T."/>
            <person name="Ryan C.M."/>
            <person name="Banfield J.F."/>
        </authorList>
    </citation>
    <scope>NUCLEOTIDE SEQUENCE [LARGE SCALE GENOMIC DNA]</scope>
</reference>
<dbReference type="Gene3D" id="1.10.730.10">
    <property type="entry name" value="Isoleucyl-tRNA Synthetase, Domain 1"/>
    <property type="match status" value="1"/>
</dbReference>
<dbReference type="AlphaFoldDB" id="A0A2H0UGN8"/>
<keyword evidence="10" id="KW-0479">Metal-binding</keyword>
<dbReference type="Proteomes" id="UP000229344">
    <property type="component" value="Unassembled WGS sequence"/>
</dbReference>
<evidence type="ECO:0000256" key="9">
    <source>
        <dbReference type="ARBA" id="ARBA00048359"/>
    </source>
</evidence>
<feature type="short sequence motif" description="'HIGH' region" evidence="10">
    <location>
        <begin position="54"/>
        <end position="64"/>
    </location>
</feature>
<comment type="domain">
    <text evidence="10">IleRS has two distinct active sites: one for aminoacylation and one for editing. The misactivated valine is translocated from the active site to the editing site, which sterically excludes the correctly activated isoleucine. The single editing site contains two valyl binding pockets, one specific for each substrate (Val-AMP or Val-tRNA(Ile)).</text>
</comment>
<evidence type="ECO:0000256" key="2">
    <source>
        <dbReference type="ARBA" id="ARBA00022490"/>
    </source>
</evidence>
<dbReference type="CDD" id="cd07961">
    <property type="entry name" value="Anticodon_Ia_Ile_ABEc"/>
    <property type="match status" value="1"/>
</dbReference>
<evidence type="ECO:0000256" key="3">
    <source>
        <dbReference type="ARBA" id="ARBA00022598"/>
    </source>
</evidence>
<dbReference type="SUPFAM" id="SSF53254">
    <property type="entry name" value="Phosphoglycerate mutase-like"/>
    <property type="match status" value="1"/>
</dbReference>
<gene>
    <name evidence="10" type="primary">ileS</name>
    <name evidence="13" type="ORF">COU16_00460</name>
</gene>
<feature type="domain" description="Methionyl/Valyl/Leucyl/Isoleucyl-tRNA synthetase anticodon-binding" evidence="12">
    <location>
        <begin position="900"/>
        <end position="953"/>
    </location>
</feature>
<evidence type="ECO:0000256" key="4">
    <source>
        <dbReference type="ARBA" id="ARBA00022741"/>
    </source>
</evidence>
<dbReference type="Pfam" id="PF08264">
    <property type="entry name" value="Anticodon_1"/>
    <property type="match status" value="2"/>
</dbReference>
<dbReference type="InterPro" id="IPR033709">
    <property type="entry name" value="Anticodon_Ile_ABEc"/>
</dbReference>
<dbReference type="Gene3D" id="3.40.50.1240">
    <property type="entry name" value="Phosphoglycerate mutase-like"/>
    <property type="match status" value="1"/>
</dbReference>
<dbReference type="SUPFAM" id="SSF50677">
    <property type="entry name" value="ValRS/IleRS/LeuRS editing domain"/>
    <property type="match status" value="1"/>
</dbReference>
<evidence type="ECO:0000313" key="13">
    <source>
        <dbReference type="EMBL" id="PIR84846.1"/>
    </source>
</evidence>
<evidence type="ECO:0000256" key="5">
    <source>
        <dbReference type="ARBA" id="ARBA00022840"/>
    </source>
</evidence>
<evidence type="ECO:0000313" key="14">
    <source>
        <dbReference type="Proteomes" id="UP000229344"/>
    </source>
</evidence>
<dbReference type="GO" id="GO:0004822">
    <property type="term" value="F:isoleucine-tRNA ligase activity"/>
    <property type="evidence" value="ECO:0007669"/>
    <property type="project" value="UniProtKB-UniRule"/>
</dbReference>
<dbReference type="InterPro" id="IPR009080">
    <property type="entry name" value="tRNAsynth_Ia_anticodon-bd"/>
</dbReference>
<dbReference type="Pfam" id="PF00133">
    <property type="entry name" value="tRNA-synt_1"/>
    <property type="match status" value="2"/>
</dbReference>
<dbReference type="SMART" id="SM00855">
    <property type="entry name" value="PGAM"/>
    <property type="match status" value="1"/>
</dbReference>
<keyword evidence="5 10" id="KW-0067">ATP-binding</keyword>
<feature type="domain" description="Methionyl/Valyl/Leucyl/Isoleucyl-tRNA synthetase anticodon-binding" evidence="12">
    <location>
        <begin position="994"/>
        <end position="1087"/>
    </location>
</feature>
<comment type="caution">
    <text evidence="13">The sequence shown here is derived from an EMBL/GenBank/DDBJ whole genome shotgun (WGS) entry which is preliminary data.</text>
</comment>
<dbReference type="Gene3D" id="3.40.50.620">
    <property type="entry name" value="HUPs"/>
    <property type="match status" value="2"/>
</dbReference>
<comment type="subcellular location">
    <subcellularLocation>
        <location evidence="10">Cytoplasm</location>
    </subcellularLocation>
</comment>
<keyword evidence="6 10" id="KW-0648">Protein biosynthesis</keyword>
<dbReference type="InterPro" id="IPR001345">
    <property type="entry name" value="PG/BPGM_mutase_AS"/>
</dbReference>
<proteinExistence type="inferred from homology"/>
<accession>A0A2H0UGN8</accession>
<dbReference type="InterPro" id="IPR001412">
    <property type="entry name" value="aa-tRNA-synth_I_CS"/>
</dbReference>
<feature type="short sequence motif" description="'KMSKS' region" evidence="10">
    <location>
        <begin position="819"/>
        <end position="823"/>
    </location>
</feature>
<dbReference type="InterPro" id="IPR009008">
    <property type="entry name" value="Val/Leu/Ile-tRNA-synth_edit"/>
</dbReference>
<dbReference type="InterPro" id="IPR013078">
    <property type="entry name" value="His_Pase_superF_clade-1"/>
</dbReference>
<evidence type="ECO:0000259" key="12">
    <source>
        <dbReference type="Pfam" id="PF08264"/>
    </source>
</evidence>
<dbReference type="PANTHER" id="PTHR42780:SF1">
    <property type="entry name" value="ISOLEUCINE--TRNA LIGASE, CYTOPLASMIC"/>
    <property type="match status" value="1"/>
</dbReference>
<evidence type="ECO:0000256" key="10">
    <source>
        <dbReference type="HAMAP-Rule" id="MF_02003"/>
    </source>
</evidence>
<evidence type="ECO:0000256" key="7">
    <source>
        <dbReference type="ARBA" id="ARBA00023146"/>
    </source>
</evidence>
<keyword evidence="2 10" id="KW-0963">Cytoplasm</keyword>
<dbReference type="InterPro" id="IPR023586">
    <property type="entry name" value="Ile-tRNA-ligase_type2"/>
</dbReference>
<dbReference type="EC" id="6.1.1.5" evidence="10"/>
<comment type="catalytic activity">
    <reaction evidence="9 10">
        <text>tRNA(Ile) + L-isoleucine + ATP = L-isoleucyl-tRNA(Ile) + AMP + diphosphate</text>
        <dbReference type="Rhea" id="RHEA:11060"/>
        <dbReference type="Rhea" id="RHEA-COMP:9666"/>
        <dbReference type="Rhea" id="RHEA-COMP:9695"/>
        <dbReference type="ChEBI" id="CHEBI:30616"/>
        <dbReference type="ChEBI" id="CHEBI:33019"/>
        <dbReference type="ChEBI" id="CHEBI:58045"/>
        <dbReference type="ChEBI" id="CHEBI:78442"/>
        <dbReference type="ChEBI" id="CHEBI:78528"/>
        <dbReference type="ChEBI" id="CHEBI:456215"/>
        <dbReference type="EC" id="6.1.1.5"/>
    </reaction>
</comment>
<dbReference type="SUPFAM" id="SSF47323">
    <property type="entry name" value="Anticodon-binding domain of a subclass of class I aminoacyl-tRNA synthetases"/>
    <property type="match status" value="1"/>
</dbReference>
<dbReference type="InterPro" id="IPR013155">
    <property type="entry name" value="M/V/L/I-tRNA-synth_anticd-bd"/>
</dbReference>
<comment type="function">
    <text evidence="8 10">Catalyzes the attachment of isoleucine to tRNA(Ile). As IleRS can inadvertently accommodate and process structurally similar amino acids such as valine, to avoid such errors it has two additional distinct tRNA(Ile)-dependent editing activities. One activity is designated as 'pretransfer' editing and involves the hydrolysis of activated Val-AMP. The other activity is designated 'posttransfer' editing and involves deacylation of mischarged Val-tRNA(Ile).</text>
</comment>
<evidence type="ECO:0000256" key="6">
    <source>
        <dbReference type="ARBA" id="ARBA00022917"/>
    </source>
</evidence>
<comment type="cofactor">
    <cofactor evidence="10">
        <name>Zn(2+)</name>
        <dbReference type="ChEBI" id="CHEBI:29105"/>
    </cofactor>
</comment>
<evidence type="ECO:0000256" key="1">
    <source>
        <dbReference type="ARBA" id="ARBA00007078"/>
    </source>
</evidence>
<keyword evidence="4 10" id="KW-0547">Nucleotide-binding</keyword>
<evidence type="ECO:0000256" key="8">
    <source>
        <dbReference type="ARBA" id="ARBA00025217"/>
    </source>
</evidence>
<organism evidence="13 14">
    <name type="scientific">Candidatus Kaiserbacteria bacterium CG10_big_fil_rev_8_21_14_0_10_47_16</name>
    <dbReference type="NCBI Taxonomy" id="1974608"/>
    <lineage>
        <taxon>Bacteria</taxon>
        <taxon>Candidatus Kaiseribacteriota</taxon>
    </lineage>
</organism>